<gene>
    <name evidence="14" type="ORF">CfE428DRAFT_5750</name>
</gene>
<dbReference type="SMART" id="SM00387">
    <property type="entry name" value="HATPase_c"/>
    <property type="match status" value="1"/>
</dbReference>
<dbReference type="SUPFAM" id="SSF55785">
    <property type="entry name" value="PYP-like sensor domain (PAS domain)"/>
    <property type="match status" value="2"/>
</dbReference>
<dbReference type="GO" id="GO:0046983">
    <property type="term" value="F:protein dimerization activity"/>
    <property type="evidence" value="ECO:0007669"/>
    <property type="project" value="InterPro"/>
</dbReference>
<evidence type="ECO:0000256" key="6">
    <source>
        <dbReference type="ARBA" id="ARBA00022777"/>
    </source>
</evidence>
<evidence type="ECO:0000259" key="11">
    <source>
        <dbReference type="PROSITE" id="PS50109"/>
    </source>
</evidence>
<evidence type="ECO:0000256" key="1">
    <source>
        <dbReference type="ARBA" id="ARBA00000085"/>
    </source>
</evidence>
<dbReference type="InterPro" id="IPR000014">
    <property type="entry name" value="PAS"/>
</dbReference>
<proteinExistence type="predicted"/>
<dbReference type="InterPro" id="IPR000700">
    <property type="entry name" value="PAS-assoc_C"/>
</dbReference>
<dbReference type="Pfam" id="PF13426">
    <property type="entry name" value="PAS_9"/>
    <property type="match status" value="1"/>
</dbReference>
<dbReference type="STRING" id="497964.CfE428DRAFT_5750"/>
<dbReference type="Pfam" id="PF02518">
    <property type="entry name" value="HATPase_c"/>
    <property type="match status" value="1"/>
</dbReference>
<feature type="domain" description="PAS" evidence="12">
    <location>
        <begin position="185"/>
        <end position="257"/>
    </location>
</feature>
<evidence type="ECO:0000256" key="5">
    <source>
        <dbReference type="ARBA" id="ARBA00022741"/>
    </source>
</evidence>
<evidence type="ECO:0000256" key="4">
    <source>
        <dbReference type="ARBA" id="ARBA00022679"/>
    </source>
</evidence>
<dbReference type="SMART" id="SM00086">
    <property type="entry name" value="PAC"/>
    <property type="match status" value="2"/>
</dbReference>
<feature type="domain" description="Histidine kinase" evidence="11">
    <location>
        <begin position="467"/>
        <end position="555"/>
    </location>
</feature>
<dbReference type="Gene3D" id="3.30.450.20">
    <property type="entry name" value="PAS domain"/>
    <property type="match status" value="2"/>
</dbReference>
<dbReference type="InterPro" id="IPR035965">
    <property type="entry name" value="PAS-like_dom_sf"/>
</dbReference>
<keyword evidence="4" id="KW-0808">Transferase</keyword>
<dbReference type="eggNOG" id="COG2202">
    <property type="taxonomic scope" value="Bacteria"/>
</dbReference>
<dbReference type="GO" id="GO:0005524">
    <property type="term" value="F:ATP binding"/>
    <property type="evidence" value="ECO:0007669"/>
    <property type="project" value="UniProtKB-KW"/>
</dbReference>
<dbReference type="PANTHER" id="PTHR24421">
    <property type="entry name" value="NITRATE/NITRITE SENSOR PROTEIN NARX-RELATED"/>
    <property type="match status" value="1"/>
</dbReference>
<dbReference type="NCBIfam" id="TIGR00229">
    <property type="entry name" value="sensory_box"/>
    <property type="match status" value="2"/>
</dbReference>
<dbReference type="InterPro" id="IPR011712">
    <property type="entry name" value="Sig_transdc_His_kin_sub3_dim/P"/>
</dbReference>
<evidence type="ECO:0000313" key="14">
    <source>
        <dbReference type="EMBL" id="EDY16637.1"/>
    </source>
</evidence>
<name>B4DA10_9BACT</name>
<feature type="domain" description="PAC" evidence="13">
    <location>
        <begin position="261"/>
        <end position="313"/>
    </location>
</feature>
<dbReference type="PROSITE" id="PS50113">
    <property type="entry name" value="PAC"/>
    <property type="match status" value="1"/>
</dbReference>
<dbReference type="AlphaFoldDB" id="B4DA10"/>
<keyword evidence="3" id="KW-0597">Phosphoprotein</keyword>
<keyword evidence="8" id="KW-0902">Two-component regulatory system</keyword>
<dbReference type="Gene3D" id="3.30.565.10">
    <property type="entry name" value="Histidine kinase-like ATPase, C-terminal domain"/>
    <property type="match status" value="1"/>
</dbReference>
<feature type="compositionally biased region" description="Basic residues" evidence="10">
    <location>
        <begin position="1"/>
        <end position="19"/>
    </location>
</feature>
<keyword evidence="9" id="KW-0175">Coiled coil</keyword>
<sequence length="561" mass="62879">MASRKSSHSTPARRKKAAARKPSVAKKSDASGHPPREPRAVRKNSAPPATSRTEAEVQWEHFADLYNFAPVGFLTLNHHGQVLDLNLAASGLLRRSRQSIIGAPFALFLDRGHLDAFLEYLRRCDRGESQVVTDTAVRHPDGRVVPIRLVGAQIPFRTSGEHKLYQAALIDISEQVKLGRTLRDSEEHFRMALRCAHAGYWSIDFATRRTVWSPEFYTVLGVEPERVSPSETAFLDLLIVEDRLEAECALESVLSGETDHFEGEYRLRTSSREVRWLGIFGRITRSSGGTPLRIVGIGIDLTRQKQTAEDLRKSRKTLEQRVKQRTADLLAAKAVLEREVADRKQLERQILEISERERRRMGQDLHDGLGQQITGIIFHAHLLHKHLTTQGLPQAEMAGQIVELLNEAKIQARHIARGLQPVDPAPNGLMAGLDHFACTTSELYHIDCCFLCPEPVLIAEHTTSIHLFRIAQEAVANAFRHGGAQKIEIHLRETGDQLVLEIHDHGCGLPKLGRRREGLGMRFMKYRAETIGGAVDIRRRPGGGTMVRCRVRKPDGTSEAE</sequence>
<dbReference type="Pfam" id="PF08447">
    <property type="entry name" value="PAS_3"/>
    <property type="match status" value="1"/>
</dbReference>
<organism evidence="14 15">
    <name type="scientific">Chthoniobacter flavus Ellin428</name>
    <dbReference type="NCBI Taxonomy" id="497964"/>
    <lineage>
        <taxon>Bacteria</taxon>
        <taxon>Pseudomonadati</taxon>
        <taxon>Verrucomicrobiota</taxon>
        <taxon>Spartobacteria</taxon>
        <taxon>Chthoniobacterales</taxon>
        <taxon>Chthoniobacteraceae</taxon>
        <taxon>Chthoniobacter</taxon>
    </lineage>
</organism>
<dbReference type="GO" id="GO:0016020">
    <property type="term" value="C:membrane"/>
    <property type="evidence" value="ECO:0007669"/>
    <property type="project" value="InterPro"/>
</dbReference>
<dbReference type="Pfam" id="PF07730">
    <property type="entry name" value="HisKA_3"/>
    <property type="match status" value="1"/>
</dbReference>
<evidence type="ECO:0000259" key="12">
    <source>
        <dbReference type="PROSITE" id="PS50112"/>
    </source>
</evidence>
<evidence type="ECO:0000256" key="8">
    <source>
        <dbReference type="ARBA" id="ARBA00023012"/>
    </source>
</evidence>
<dbReference type="InterPro" id="IPR013655">
    <property type="entry name" value="PAS_fold_3"/>
</dbReference>
<dbReference type="SMART" id="SM00091">
    <property type="entry name" value="PAS"/>
    <property type="match status" value="2"/>
</dbReference>
<dbReference type="SUPFAM" id="SSF55874">
    <property type="entry name" value="ATPase domain of HSP90 chaperone/DNA topoisomerase II/histidine kinase"/>
    <property type="match status" value="1"/>
</dbReference>
<dbReference type="GO" id="GO:0000155">
    <property type="term" value="F:phosphorelay sensor kinase activity"/>
    <property type="evidence" value="ECO:0007669"/>
    <property type="project" value="InterPro"/>
</dbReference>
<comment type="catalytic activity">
    <reaction evidence="1">
        <text>ATP + protein L-histidine = ADP + protein N-phospho-L-histidine.</text>
        <dbReference type="EC" id="2.7.13.3"/>
    </reaction>
</comment>
<evidence type="ECO:0000256" key="7">
    <source>
        <dbReference type="ARBA" id="ARBA00022840"/>
    </source>
</evidence>
<feature type="compositionally biased region" description="Basic and acidic residues" evidence="10">
    <location>
        <begin position="26"/>
        <end position="40"/>
    </location>
</feature>
<dbReference type="InParanoid" id="B4DA10"/>
<dbReference type="PANTHER" id="PTHR24421:SF10">
    <property type="entry name" value="NITRATE_NITRITE SENSOR PROTEIN NARQ"/>
    <property type="match status" value="1"/>
</dbReference>
<dbReference type="InterPro" id="IPR003594">
    <property type="entry name" value="HATPase_dom"/>
</dbReference>
<dbReference type="CDD" id="cd16917">
    <property type="entry name" value="HATPase_UhpB-NarQ-NarX-like"/>
    <property type="match status" value="1"/>
</dbReference>
<protein>
    <recommendedName>
        <fullName evidence="2">histidine kinase</fullName>
        <ecNumber evidence="2">2.7.13.3</ecNumber>
    </recommendedName>
</protein>
<comment type="caution">
    <text evidence="14">The sequence shown here is derived from an EMBL/GenBank/DDBJ whole genome shotgun (WGS) entry which is preliminary data.</text>
</comment>
<evidence type="ECO:0000256" key="2">
    <source>
        <dbReference type="ARBA" id="ARBA00012438"/>
    </source>
</evidence>
<dbReference type="Gene3D" id="1.20.5.1930">
    <property type="match status" value="1"/>
</dbReference>
<evidence type="ECO:0000259" key="13">
    <source>
        <dbReference type="PROSITE" id="PS50113"/>
    </source>
</evidence>
<keyword evidence="6 14" id="KW-0418">Kinase</keyword>
<dbReference type="InterPro" id="IPR001610">
    <property type="entry name" value="PAC"/>
</dbReference>
<evidence type="ECO:0000256" key="10">
    <source>
        <dbReference type="SAM" id="MobiDB-lite"/>
    </source>
</evidence>
<dbReference type="PROSITE" id="PS50112">
    <property type="entry name" value="PAS"/>
    <property type="match status" value="1"/>
</dbReference>
<dbReference type="InterPro" id="IPR005467">
    <property type="entry name" value="His_kinase_dom"/>
</dbReference>
<feature type="coiled-coil region" evidence="9">
    <location>
        <begin position="301"/>
        <end position="356"/>
    </location>
</feature>
<dbReference type="InterPro" id="IPR036890">
    <property type="entry name" value="HATPase_C_sf"/>
</dbReference>
<reference evidence="14 15" key="1">
    <citation type="journal article" date="2011" name="J. Bacteriol.">
        <title>Genome sequence of Chthoniobacter flavus Ellin428, an aerobic heterotrophic soil bacterium.</title>
        <authorList>
            <person name="Kant R."/>
            <person name="van Passel M.W."/>
            <person name="Palva A."/>
            <person name="Lucas S."/>
            <person name="Lapidus A."/>
            <person name="Glavina Del Rio T."/>
            <person name="Dalin E."/>
            <person name="Tice H."/>
            <person name="Bruce D."/>
            <person name="Goodwin L."/>
            <person name="Pitluck S."/>
            <person name="Larimer F.W."/>
            <person name="Land M.L."/>
            <person name="Hauser L."/>
            <person name="Sangwan P."/>
            <person name="de Vos W.M."/>
            <person name="Janssen P.H."/>
            <person name="Smidt H."/>
        </authorList>
    </citation>
    <scope>NUCLEOTIDE SEQUENCE [LARGE SCALE GENOMIC DNA]</scope>
    <source>
        <strain evidence="14 15">Ellin428</strain>
    </source>
</reference>
<dbReference type="EMBL" id="ABVL01000029">
    <property type="protein sequence ID" value="EDY16637.1"/>
    <property type="molecule type" value="Genomic_DNA"/>
</dbReference>
<evidence type="ECO:0000256" key="3">
    <source>
        <dbReference type="ARBA" id="ARBA00022553"/>
    </source>
</evidence>
<dbReference type="eggNOG" id="COG4585">
    <property type="taxonomic scope" value="Bacteria"/>
</dbReference>
<dbReference type="EC" id="2.7.13.3" evidence="2"/>
<accession>B4DA10</accession>
<dbReference type="CDD" id="cd00130">
    <property type="entry name" value="PAS"/>
    <property type="match status" value="2"/>
</dbReference>
<dbReference type="Proteomes" id="UP000005824">
    <property type="component" value="Unassembled WGS sequence"/>
</dbReference>
<dbReference type="PROSITE" id="PS50109">
    <property type="entry name" value="HIS_KIN"/>
    <property type="match status" value="1"/>
</dbReference>
<feature type="region of interest" description="Disordered" evidence="10">
    <location>
        <begin position="1"/>
        <end position="54"/>
    </location>
</feature>
<keyword evidence="7" id="KW-0067">ATP-binding</keyword>
<evidence type="ECO:0000256" key="9">
    <source>
        <dbReference type="SAM" id="Coils"/>
    </source>
</evidence>
<keyword evidence="5" id="KW-0547">Nucleotide-binding</keyword>
<evidence type="ECO:0000313" key="15">
    <source>
        <dbReference type="Proteomes" id="UP000005824"/>
    </source>
</evidence>
<keyword evidence="15" id="KW-1185">Reference proteome</keyword>
<dbReference type="InterPro" id="IPR050482">
    <property type="entry name" value="Sensor_HK_TwoCompSys"/>
</dbReference>